<evidence type="ECO:0008006" key="4">
    <source>
        <dbReference type="Google" id="ProtNLM"/>
    </source>
</evidence>
<feature type="transmembrane region" description="Helical" evidence="1">
    <location>
        <begin position="52"/>
        <end position="72"/>
    </location>
</feature>
<name>A0AAW9AF06_9BACL</name>
<dbReference type="Proteomes" id="UP001271648">
    <property type="component" value="Unassembled WGS sequence"/>
</dbReference>
<comment type="caution">
    <text evidence="2">The sequence shown here is derived from an EMBL/GenBank/DDBJ whole genome shotgun (WGS) entry which is preliminary data.</text>
</comment>
<accession>A0AAW9AF06</accession>
<keyword evidence="1" id="KW-0812">Transmembrane</keyword>
<sequence>MTEEIFLVLNLVLAFYNVGTIWAHEVDIFRTWKQLVDPKTFHIVQGVHWKKLAYWVFIPVGLGFVGSIVLFWYRPESIQVGQVWVAFVFQFISHFLTAILWGQWQAKLSKDTLGSASPYLDKILKTHWIRTLLINAYGFMLLYMVFQILS</sequence>
<organism evidence="2 3">
    <name type="scientific">Sporosarcina thermotolerans</name>
    <dbReference type="NCBI Taxonomy" id="633404"/>
    <lineage>
        <taxon>Bacteria</taxon>
        <taxon>Bacillati</taxon>
        <taxon>Bacillota</taxon>
        <taxon>Bacilli</taxon>
        <taxon>Bacillales</taxon>
        <taxon>Caryophanaceae</taxon>
        <taxon>Sporosarcina</taxon>
    </lineage>
</organism>
<evidence type="ECO:0000313" key="2">
    <source>
        <dbReference type="EMBL" id="MDW0118765.1"/>
    </source>
</evidence>
<feature type="transmembrane region" description="Helical" evidence="1">
    <location>
        <begin position="84"/>
        <end position="104"/>
    </location>
</feature>
<proteinExistence type="predicted"/>
<dbReference type="RefSeq" id="WP_283733153.1">
    <property type="nucleotide sequence ID" value="NZ_CP125968.1"/>
</dbReference>
<evidence type="ECO:0000256" key="1">
    <source>
        <dbReference type="SAM" id="Phobius"/>
    </source>
</evidence>
<keyword evidence="1" id="KW-1133">Transmembrane helix</keyword>
<reference evidence="2 3" key="1">
    <citation type="submission" date="2023-06" db="EMBL/GenBank/DDBJ databases">
        <title>Sporosarcina sp. nov., isolated from Korean traditional fermented seafood 'Jeotgal'.</title>
        <authorList>
            <person name="Yang A.I."/>
            <person name="Shin N.-R."/>
        </authorList>
    </citation>
    <scope>NUCLEOTIDE SEQUENCE [LARGE SCALE GENOMIC DNA]</scope>
    <source>
        <strain evidence="2 3">KCTC43456</strain>
    </source>
</reference>
<protein>
    <recommendedName>
        <fullName evidence="4">DUF1772 domain-containing protein</fullName>
    </recommendedName>
</protein>
<gene>
    <name evidence="2" type="ORF">QTL97_17720</name>
</gene>
<keyword evidence="3" id="KW-1185">Reference proteome</keyword>
<dbReference type="AlphaFoldDB" id="A0AAW9AF06"/>
<evidence type="ECO:0000313" key="3">
    <source>
        <dbReference type="Proteomes" id="UP001271648"/>
    </source>
</evidence>
<feature type="transmembrane region" description="Helical" evidence="1">
    <location>
        <begin position="127"/>
        <end position="146"/>
    </location>
</feature>
<dbReference type="EMBL" id="JAUBDJ010000017">
    <property type="protein sequence ID" value="MDW0118765.1"/>
    <property type="molecule type" value="Genomic_DNA"/>
</dbReference>
<keyword evidence="1" id="KW-0472">Membrane</keyword>